<evidence type="ECO:0000313" key="4">
    <source>
        <dbReference type="WBParaSite" id="GPUH_0002285101-mRNA-1"/>
    </source>
</evidence>
<dbReference type="WBParaSite" id="GPUH_0002285101-mRNA-1">
    <property type="protein sequence ID" value="GPUH_0002285101-mRNA-1"/>
    <property type="gene ID" value="GPUH_0002285101"/>
</dbReference>
<evidence type="ECO:0000313" key="2">
    <source>
        <dbReference type="EMBL" id="VDN40599.1"/>
    </source>
</evidence>
<sequence length="88" mass="9666">MSRLYGSVIPYLLGVYILCALSVVTVGVTSKSDCLHLSKAVVCSVDWFTLLVSSLLFSYLMYIVRKLAGDIIRKLGKKSAKNILPLVL</sequence>
<keyword evidence="1" id="KW-0812">Transmembrane</keyword>
<keyword evidence="1" id="KW-0472">Membrane</keyword>
<evidence type="ECO:0000256" key="1">
    <source>
        <dbReference type="SAM" id="Phobius"/>
    </source>
</evidence>
<name>A0A183EPD3_9BILA</name>
<feature type="transmembrane region" description="Helical" evidence="1">
    <location>
        <begin position="7"/>
        <end position="27"/>
    </location>
</feature>
<organism evidence="4">
    <name type="scientific">Gongylonema pulchrum</name>
    <dbReference type="NCBI Taxonomy" id="637853"/>
    <lineage>
        <taxon>Eukaryota</taxon>
        <taxon>Metazoa</taxon>
        <taxon>Ecdysozoa</taxon>
        <taxon>Nematoda</taxon>
        <taxon>Chromadorea</taxon>
        <taxon>Rhabditida</taxon>
        <taxon>Spirurina</taxon>
        <taxon>Spiruromorpha</taxon>
        <taxon>Spiruroidea</taxon>
        <taxon>Gongylonematidae</taxon>
        <taxon>Gongylonema</taxon>
    </lineage>
</organism>
<gene>
    <name evidence="2" type="ORF">GPUH_LOCUS22824</name>
</gene>
<dbReference type="AlphaFoldDB" id="A0A183EPD3"/>
<keyword evidence="3" id="KW-1185">Reference proteome</keyword>
<evidence type="ECO:0000313" key="3">
    <source>
        <dbReference type="Proteomes" id="UP000271098"/>
    </source>
</evidence>
<proteinExistence type="predicted"/>
<dbReference type="EMBL" id="UYRT01096062">
    <property type="protein sequence ID" value="VDN40599.1"/>
    <property type="molecule type" value="Genomic_DNA"/>
</dbReference>
<keyword evidence="1" id="KW-1133">Transmembrane helix</keyword>
<dbReference type="Proteomes" id="UP000271098">
    <property type="component" value="Unassembled WGS sequence"/>
</dbReference>
<reference evidence="2 3" key="2">
    <citation type="submission" date="2018-11" db="EMBL/GenBank/DDBJ databases">
        <authorList>
            <consortium name="Pathogen Informatics"/>
        </authorList>
    </citation>
    <scope>NUCLEOTIDE SEQUENCE [LARGE SCALE GENOMIC DNA]</scope>
</reference>
<reference evidence="4" key="1">
    <citation type="submission" date="2016-06" db="UniProtKB">
        <authorList>
            <consortium name="WormBaseParasite"/>
        </authorList>
    </citation>
    <scope>IDENTIFICATION</scope>
</reference>
<feature type="transmembrane region" description="Helical" evidence="1">
    <location>
        <begin position="47"/>
        <end position="64"/>
    </location>
</feature>
<protein>
    <submittedName>
        <fullName evidence="4">G_PROTEIN_RECEP_F1_2 domain-containing protein</fullName>
    </submittedName>
</protein>
<accession>A0A183EPD3</accession>